<gene>
    <name evidence="2" type="ORF">LCGC14_1065830</name>
</gene>
<accession>A0A0F9Q2R4</accession>
<name>A0A0F9Q2R4_9ZZZZ</name>
<dbReference type="AlphaFoldDB" id="A0A0F9Q2R4"/>
<keyword evidence="1" id="KW-0472">Membrane</keyword>
<organism evidence="2">
    <name type="scientific">marine sediment metagenome</name>
    <dbReference type="NCBI Taxonomy" id="412755"/>
    <lineage>
        <taxon>unclassified sequences</taxon>
        <taxon>metagenomes</taxon>
        <taxon>ecological metagenomes</taxon>
    </lineage>
</organism>
<evidence type="ECO:0000313" key="2">
    <source>
        <dbReference type="EMBL" id="KKN07561.1"/>
    </source>
</evidence>
<sequence>MARKLKLNGTARWVLIVIAIITLIINTGGIVWNAVTLHYGVKENTAVLQNDITHLTADVSDIKMDIKAINTYLLERTGQ</sequence>
<evidence type="ECO:0000256" key="1">
    <source>
        <dbReference type="SAM" id="Phobius"/>
    </source>
</evidence>
<dbReference type="EMBL" id="LAZR01004557">
    <property type="protein sequence ID" value="KKN07561.1"/>
    <property type="molecule type" value="Genomic_DNA"/>
</dbReference>
<reference evidence="2" key="1">
    <citation type="journal article" date="2015" name="Nature">
        <title>Complex archaea that bridge the gap between prokaryotes and eukaryotes.</title>
        <authorList>
            <person name="Spang A."/>
            <person name="Saw J.H."/>
            <person name="Jorgensen S.L."/>
            <person name="Zaremba-Niedzwiedzka K."/>
            <person name="Martijn J."/>
            <person name="Lind A.E."/>
            <person name="van Eijk R."/>
            <person name="Schleper C."/>
            <person name="Guy L."/>
            <person name="Ettema T.J."/>
        </authorList>
    </citation>
    <scope>NUCLEOTIDE SEQUENCE</scope>
</reference>
<proteinExistence type="predicted"/>
<feature type="transmembrane region" description="Helical" evidence="1">
    <location>
        <begin position="12"/>
        <end position="35"/>
    </location>
</feature>
<keyword evidence="1" id="KW-1133">Transmembrane helix</keyword>
<keyword evidence="1" id="KW-0812">Transmembrane</keyword>
<protein>
    <submittedName>
        <fullName evidence="2">Uncharacterized protein</fullName>
    </submittedName>
</protein>
<comment type="caution">
    <text evidence="2">The sequence shown here is derived from an EMBL/GenBank/DDBJ whole genome shotgun (WGS) entry which is preliminary data.</text>
</comment>